<proteinExistence type="predicted"/>
<dbReference type="EMBL" id="MEUM01000105">
    <property type="protein sequence ID" value="OGC41488.1"/>
    <property type="molecule type" value="Genomic_DNA"/>
</dbReference>
<evidence type="ECO:0000313" key="2">
    <source>
        <dbReference type="Proteomes" id="UP000177025"/>
    </source>
</evidence>
<protein>
    <recommendedName>
        <fullName evidence="3">DUF5723 domain-containing protein</fullName>
    </recommendedName>
</protein>
<evidence type="ECO:0000313" key="1">
    <source>
        <dbReference type="EMBL" id="OGC41488.1"/>
    </source>
</evidence>
<evidence type="ECO:0008006" key="3">
    <source>
        <dbReference type="Google" id="ProtNLM"/>
    </source>
</evidence>
<accession>A0A1F4U950</accession>
<reference evidence="1 2" key="1">
    <citation type="journal article" date="2016" name="Nat. Commun.">
        <title>Thousands of microbial genomes shed light on interconnected biogeochemical processes in an aquifer system.</title>
        <authorList>
            <person name="Anantharaman K."/>
            <person name="Brown C.T."/>
            <person name="Hug L.A."/>
            <person name="Sharon I."/>
            <person name="Castelle C.J."/>
            <person name="Probst A.J."/>
            <person name="Thomas B.C."/>
            <person name="Singh A."/>
            <person name="Wilkins M.J."/>
            <person name="Karaoz U."/>
            <person name="Brodie E.L."/>
            <person name="Williams K.H."/>
            <person name="Hubbard S.S."/>
            <person name="Banfield J.F."/>
        </authorList>
    </citation>
    <scope>NUCLEOTIDE SEQUENCE [LARGE SCALE GENOMIC DNA]</scope>
</reference>
<name>A0A1F4U950_UNCW3</name>
<dbReference type="Proteomes" id="UP000177025">
    <property type="component" value="Unassembled WGS sequence"/>
</dbReference>
<comment type="caution">
    <text evidence="1">The sequence shown here is derived from an EMBL/GenBank/DDBJ whole genome shotgun (WGS) entry which is preliminary data.</text>
</comment>
<sequence length="270" mass="29683">MNTLIFLCIQTYYFLNLTPGVTALSSGGMSAVTSEGLSAFHNPAAIDKFMVNFTIGRWLYATNLIVTGIDYKNNCFGILYNDYGSIPGCDRFGSETSVFRPGDFILIVGRDLGPCGISVKAFQEVIADFKIYGLALGISAYVQTGRFAIGAKLDNLGRDIANNYALQLNSSAGVKYRVIKNVLEANISGTIPENSFMLGFSYNYSIVTTNFGFRYQLAKDLILNSRNKWSSEDLDLTAGLIVNVDKYRIGYSLLLDQYSSAHQFSIVITP</sequence>
<gene>
    <name evidence="1" type="ORF">A2Y85_07560</name>
</gene>
<organism evidence="1 2">
    <name type="scientific">candidate division WOR-3 bacterium RBG_13_43_14</name>
    <dbReference type="NCBI Taxonomy" id="1802590"/>
    <lineage>
        <taxon>Bacteria</taxon>
        <taxon>Bacteria division WOR-3</taxon>
    </lineage>
</organism>
<dbReference type="AlphaFoldDB" id="A0A1F4U950"/>